<evidence type="ECO:0000313" key="2">
    <source>
        <dbReference type="Proteomes" id="UP000014978"/>
    </source>
</evidence>
<evidence type="ECO:0000313" key="1">
    <source>
        <dbReference type="EMBL" id="EPR79343.1"/>
    </source>
</evidence>
<feature type="non-terminal residue" evidence="1">
    <location>
        <position position="366"/>
    </location>
</feature>
<comment type="caution">
    <text evidence="1">The sequence shown here is derived from an EMBL/GenBank/DDBJ whole genome shotgun (WGS) entry which is preliminary data.</text>
</comment>
<protein>
    <submittedName>
        <fullName evidence="1">Uncharacterized protein</fullName>
    </submittedName>
</protein>
<dbReference type="AlphaFoldDB" id="S7XTX6"/>
<name>S7XTX6_SPRLO</name>
<organism evidence="1 2">
    <name type="scientific">Spraguea lophii (strain 42_110)</name>
    <name type="common">Microsporidian parasite</name>
    <dbReference type="NCBI Taxonomy" id="1358809"/>
    <lineage>
        <taxon>Eukaryota</taxon>
        <taxon>Fungi</taxon>
        <taxon>Fungi incertae sedis</taxon>
        <taxon>Microsporidia</taxon>
        <taxon>Spragueidae</taxon>
        <taxon>Spraguea</taxon>
    </lineage>
</organism>
<dbReference type="EMBL" id="ATCN01000295">
    <property type="protein sequence ID" value="EPR79343.1"/>
    <property type="molecule type" value="Genomic_DNA"/>
</dbReference>
<dbReference type="Proteomes" id="UP000014978">
    <property type="component" value="Unassembled WGS sequence"/>
</dbReference>
<dbReference type="SUPFAM" id="SSF50978">
    <property type="entry name" value="WD40 repeat-like"/>
    <property type="match status" value="1"/>
</dbReference>
<keyword evidence="2" id="KW-1185">Reference proteome</keyword>
<sequence length="366" mass="43169">MHAKISSIFIYQDILYFTSANNLLSINKNIFSFDFSIKYSKIFNDILIIYGKNNIVVIDINNNKIIEKLYVSYITDIILVKDILYVQTMNMTYKIINILENNNYKIIKDKIENMKLSHSSTKIVNGKIENNNSSYSHMIIVDMEVIRKKQKNRLYKNISITLKEPHNNFFTTSKLFYYKNTLINLSGTFQGYLIINTFYNKNKYKIHTGSILDIDFKYPYIYTCSQDRSITKLLLNSDFQIIDKIYQKYDYRNRIYQCKIVNDRFISVAENNKIKIDDIDIMINGVSCIYNYKENIFLGTEDGCIKKIKNRSTKIHDNNKVIENESIKISNNNKVIEDNIVNKNTIKDNKIITSVKNKMIPKYSKY</sequence>
<dbReference type="VEuPathDB" id="MicrosporidiaDB:SLOPH_817"/>
<dbReference type="InterPro" id="IPR036322">
    <property type="entry name" value="WD40_repeat_dom_sf"/>
</dbReference>
<reference evidence="2" key="1">
    <citation type="journal article" date="2013" name="PLoS Genet.">
        <title>The genome of Spraguea lophii and the basis of host-microsporidian interactions.</title>
        <authorList>
            <person name="Campbell S.E."/>
            <person name="Williams T.A."/>
            <person name="Yousuf A."/>
            <person name="Soanes D.M."/>
            <person name="Paszkiewicz K.H."/>
            <person name="Williams B.A.P."/>
        </authorList>
    </citation>
    <scope>NUCLEOTIDE SEQUENCE [LARGE SCALE GENOMIC DNA]</scope>
    <source>
        <strain evidence="2">42_110</strain>
    </source>
</reference>
<proteinExistence type="predicted"/>
<dbReference type="InParanoid" id="S7XTX6"/>
<gene>
    <name evidence="1" type="ORF">SLOPH_817</name>
</gene>
<dbReference type="HOGENOM" id="CLU_757739_0_0_1"/>
<accession>S7XTX6</accession>